<dbReference type="AlphaFoldDB" id="A0A2K3KAC9"/>
<gene>
    <name evidence="2" type="ORF">L195_g061531</name>
</gene>
<sequence length="33" mass="3784">DSSFESPRVSKSVEIWRFLCIWSTFFASVLTAS</sequence>
<feature type="transmembrane region" description="Helical" evidence="1">
    <location>
        <begin position="15"/>
        <end position="32"/>
    </location>
</feature>
<dbReference type="EMBL" id="ASHM01153791">
    <property type="protein sequence ID" value="PNX63245.1"/>
    <property type="molecule type" value="Genomic_DNA"/>
</dbReference>
<evidence type="ECO:0000256" key="1">
    <source>
        <dbReference type="SAM" id="Phobius"/>
    </source>
</evidence>
<evidence type="ECO:0000313" key="3">
    <source>
        <dbReference type="Proteomes" id="UP000236291"/>
    </source>
</evidence>
<protein>
    <submittedName>
        <fullName evidence="2">Uncharacterized protein</fullName>
    </submittedName>
</protein>
<reference evidence="2 3" key="1">
    <citation type="journal article" date="2014" name="Am. J. Bot.">
        <title>Genome assembly and annotation for red clover (Trifolium pratense; Fabaceae).</title>
        <authorList>
            <person name="Istvanek J."/>
            <person name="Jaros M."/>
            <person name="Krenek A."/>
            <person name="Repkova J."/>
        </authorList>
    </citation>
    <scope>NUCLEOTIDE SEQUENCE [LARGE SCALE GENOMIC DNA]</scope>
    <source>
        <strain evidence="3">cv. Tatra</strain>
        <tissue evidence="2">Young leaves</tissue>
    </source>
</reference>
<keyword evidence="1" id="KW-0812">Transmembrane</keyword>
<accession>A0A2K3KAC9</accession>
<evidence type="ECO:0000313" key="2">
    <source>
        <dbReference type="EMBL" id="PNX63245.1"/>
    </source>
</evidence>
<comment type="caution">
    <text evidence="2">The sequence shown here is derived from an EMBL/GenBank/DDBJ whole genome shotgun (WGS) entry which is preliminary data.</text>
</comment>
<name>A0A2K3KAC9_TRIPR</name>
<dbReference type="Proteomes" id="UP000236291">
    <property type="component" value="Unassembled WGS sequence"/>
</dbReference>
<keyword evidence="1" id="KW-1133">Transmembrane helix</keyword>
<keyword evidence="1" id="KW-0472">Membrane</keyword>
<reference evidence="2 3" key="2">
    <citation type="journal article" date="2017" name="Front. Plant Sci.">
        <title>Gene Classification and Mining of Molecular Markers Useful in Red Clover (Trifolium pratense) Breeding.</title>
        <authorList>
            <person name="Istvanek J."/>
            <person name="Dluhosova J."/>
            <person name="Dluhos P."/>
            <person name="Patkova L."/>
            <person name="Nedelnik J."/>
            <person name="Repkova J."/>
        </authorList>
    </citation>
    <scope>NUCLEOTIDE SEQUENCE [LARGE SCALE GENOMIC DNA]</scope>
    <source>
        <strain evidence="3">cv. Tatra</strain>
        <tissue evidence="2">Young leaves</tissue>
    </source>
</reference>
<proteinExistence type="predicted"/>
<organism evidence="2 3">
    <name type="scientific">Trifolium pratense</name>
    <name type="common">Red clover</name>
    <dbReference type="NCBI Taxonomy" id="57577"/>
    <lineage>
        <taxon>Eukaryota</taxon>
        <taxon>Viridiplantae</taxon>
        <taxon>Streptophyta</taxon>
        <taxon>Embryophyta</taxon>
        <taxon>Tracheophyta</taxon>
        <taxon>Spermatophyta</taxon>
        <taxon>Magnoliopsida</taxon>
        <taxon>eudicotyledons</taxon>
        <taxon>Gunneridae</taxon>
        <taxon>Pentapetalae</taxon>
        <taxon>rosids</taxon>
        <taxon>fabids</taxon>
        <taxon>Fabales</taxon>
        <taxon>Fabaceae</taxon>
        <taxon>Papilionoideae</taxon>
        <taxon>50 kb inversion clade</taxon>
        <taxon>NPAAA clade</taxon>
        <taxon>Hologalegina</taxon>
        <taxon>IRL clade</taxon>
        <taxon>Trifolieae</taxon>
        <taxon>Trifolium</taxon>
    </lineage>
</organism>
<feature type="non-terminal residue" evidence="2">
    <location>
        <position position="1"/>
    </location>
</feature>